<gene>
    <name evidence="2" type="ORF">ABOZ73_11785</name>
</gene>
<dbReference type="InterPro" id="IPR009061">
    <property type="entry name" value="DNA-bd_dom_put_sf"/>
</dbReference>
<dbReference type="RefSeq" id="WP_369058341.1">
    <property type="nucleotide sequence ID" value="NZ_CP158375.1"/>
</dbReference>
<reference evidence="2" key="1">
    <citation type="submission" date="2024-06" db="EMBL/GenBank/DDBJ databases">
        <title>Caulobacter inopinatus, sp. nov.</title>
        <authorList>
            <person name="Donachie S.P."/>
        </authorList>
    </citation>
    <scope>NUCLEOTIDE SEQUENCE</scope>
    <source>
        <strain evidence="2">73W</strain>
    </source>
</reference>
<dbReference type="Pfam" id="PF12728">
    <property type="entry name" value="HTH_17"/>
    <property type="match status" value="1"/>
</dbReference>
<dbReference type="Gene3D" id="1.10.10.10">
    <property type="entry name" value="Winged helix-like DNA-binding domain superfamily/Winged helix DNA-binding domain"/>
    <property type="match status" value="1"/>
</dbReference>
<evidence type="ECO:0000259" key="1">
    <source>
        <dbReference type="Pfam" id="PF12728"/>
    </source>
</evidence>
<proteinExistence type="predicted"/>
<accession>A0AB39KP04</accession>
<feature type="domain" description="Helix-turn-helix" evidence="1">
    <location>
        <begin position="10"/>
        <end position="59"/>
    </location>
</feature>
<sequence length="75" mass="8275">MITSGQKSALLNTTEAARVLSISPRTLEDWRLRGGGPAFHKLGRAVRYDSEELEAFVRRALRHNTACPQPLSKAA</sequence>
<evidence type="ECO:0000313" key="2">
    <source>
        <dbReference type="EMBL" id="XDO95492.1"/>
    </source>
</evidence>
<dbReference type="InterPro" id="IPR036388">
    <property type="entry name" value="WH-like_DNA-bd_sf"/>
</dbReference>
<name>A0AB39KP04_9CAUL</name>
<dbReference type="EMBL" id="CP158375">
    <property type="protein sequence ID" value="XDO95492.1"/>
    <property type="molecule type" value="Genomic_DNA"/>
</dbReference>
<organism evidence="2">
    <name type="scientific">Caulobacter sp. 73W</name>
    <dbReference type="NCBI Taxonomy" id="3161137"/>
    <lineage>
        <taxon>Bacteria</taxon>
        <taxon>Pseudomonadati</taxon>
        <taxon>Pseudomonadota</taxon>
        <taxon>Alphaproteobacteria</taxon>
        <taxon>Caulobacterales</taxon>
        <taxon>Caulobacteraceae</taxon>
        <taxon>Caulobacter</taxon>
    </lineage>
</organism>
<dbReference type="SUPFAM" id="SSF46955">
    <property type="entry name" value="Putative DNA-binding domain"/>
    <property type="match status" value="1"/>
</dbReference>
<dbReference type="InterPro" id="IPR041657">
    <property type="entry name" value="HTH_17"/>
</dbReference>
<dbReference type="AlphaFoldDB" id="A0AB39KP04"/>
<protein>
    <submittedName>
        <fullName evidence="2">Helix-turn-helix domain-containing protein</fullName>
    </submittedName>
</protein>